<sequence length="717" mass="83212">MFRKYRLLLLFLLLPQVFLAADNDITVPAKRVLDRILEVPENRIVYKGLPRQEGLDAFSISCENNCLTLSGTSTTALTYAFYTYVRHACHVMATWSGNNIKLPKQLPNYHSGVINSPYKLRYFLNVCTFGYTMPYWDWERWEKELDLMALHGVNMPLASVASEAIAERVWMRMGLSKAQIREFFTGPAYLPWHRMGNLNQWDGPLSDAWHKQQITLQHKIISRMRELGMQPIAPAFAGFVPMAFAKKHPEINFKHLRWGGFADSLNAYVLPPESSYFKQLGKLFIEEWEREFGKNTYYLSDSFNEMKLPVNPNDEEGKCRLLAEYGKAIYQSINAGNPHAIWVTQGWTFGYQHDFWNRKSLSALLSQVPNDRMIIIDLGNDYPKWVWHTEQTWKRHNGFYGKQWIFSYVPNFGGKTLLTGDLEMYATDASRALSAANKGNLVGIGSAPEGLENNEVVYELLTDAAWTDKGINLDEWIANYCMARYGKYPDKMKAAWNGFRKSVYSSLYSYPRFTWQTVIPDTRRKSRHDLNETYFKAVEDFLSCADELGKSKFYQDDAILFAAQYLGAKADIYYENALRYYSLKKHVEANKQLSKAIDLLLFADKILASHPTDRLDVWIAKARSQGRTPQEKNQYEANAKRLITTWGGHQEDYAARCWSGLIKDYYIPRIQIYFSNQREMLDQWEENWINKHGQTEKQLPLANPLKDLRRIISTINH</sequence>
<feature type="chain" id="PRO_5014970073" evidence="2">
    <location>
        <begin position="21"/>
        <end position="717"/>
    </location>
</feature>
<evidence type="ECO:0000259" key="5">
    <source>
        <dbReference type="Pfam" id="PF12972"/>
    </source>
</evidence>
<dbReference type="InterPro" id="IPR007781">
    <property type="entry name" value="NAGLU"/>
</dbReference>
<dbReference type="InterPro" id="IPR024732">
    <property type="entry name" value="NAGLU_C"/>
</dbReference>
<evidence type="ECO:0000313" key="7">
    <source>
        <dbReference type="Proteomes" id="UP000235564"/>
    </source>
</evidence>
<dbReference type="Pfam" id="PF12971">
    <property type="entry name" value="NAGLU_N"/>
    <property type="match status" value="1"/>
</dbReference>
<dbReference type="Gene3D" id="3.20.20.80">
    <property type="entry name" value="Glycosidases"/>
    <property type="match status" value="1"/>
</dbReference>
<reference evidence="6 7" key="1">
    <citation type="submission" date="2017-09" db="EMBL/GenBank/DDBJ databases">
        <title>Bacterial strain isolated from the female urinary microbiota.</title>
        <authorList>
            <person name="Thomas-White K."/>
            <person name="Kumar N."/>
            <person name="Forster S."/>
            <person name="Putonti C."/>
            <person name="Lawley T."/>
            <person name="Wolfe A.J."/>
        </authorList>
    </citation>
    <scope>NUCLEOTIDE SEQUENCE [LARGE SCALE GENOMIC DNA]</scope>
    <source>
        <strain evidence="6 7">UMB0536</strain>
    </source>
</reference>
<dbReference type="InterPro" id="IPR024733">
    <property type="entry name" value="NAGLU_tim-barrel"/>
</dbReference>
<evidence type="ECO:0000256" key="1">
    <source>
        <dbReference type="ARBA" id="ARBA00022801"/>
    </source>
</evidence>
<dbReference type="Gene3D" id="1.20.120.670">
    <property type="entry name" value="N-acetyl-b-d-glucoasminidase"/>
    <property type="match status" value="1"/>
</dbReference>
<evidence type="ECO:0000259" key="4">
    <source>
        <dbReference type="Pfam" id="PF12971"/>
    </source>
</evidence>
<feature type="domain" description="Alpha-N-acetylglucosaminidase C-terminal" evidence="5">
    <location>
        <begin position="476"/>
        <end position="686"/>
    </location>
</feature>
<keyword evidence="1" id="KW-0378">Hydrolase</keyword>
<dbReference type="Proteomes" id="UP000235564">
    <property type="component" value="Unassembled WGS sequence"/>
</dbReference>
<dbReference type="InterPro" id="IPR029018">
    <property type="entry name" value="Hex-like_dom2"/>
</dbReference>
<protein>
    <submittedName>
        <fullName evidence="6">Alpha-N-acetylglucosaminidase</fullName>
    </submittedName>
</protein>
<accession>A0A2N6QS66</accession>
<dbReference type="Pfam" id="PF12972">
    <property type="entry name" value="NAGLU_C"/>
    <property type="match status" value="1"/>
</dbReference>
<dbReference type="RefSeq" id="WP_102697140.1">
    <property type="nucleotide sequence ID" value="NZ_PNGJ01000003.1"/>
</dbReference>
<dbReference type="OrthoDB" id="179563at2"/>
<dbReference type="PANTHER" id="PTHR12872">
    <property type="entry name" value="ALPHA-N-ACETYLGLUCOSAMINIDASE"/>
    <property type="match status" value="1"/>
</dbReference>
<dbReference type="EMBL" id="PNGJ01000003">
    <property type="protein sequence ID" value="PMC24751.1"/>
    <property type="molecule type" value="Genomic_DNA"/>
</dbReference>
<feature type="domain" description="Alpha-N-acetylglucosaminidase tim-barrel" evidence="3">
    <location>
        <begin position="121"/>
        <end position="467"/>
    </location>
</feature>
<dbReference type="AlphaFoldDB" id="A0A2N6QS66"/>
<dbReference type="PANTHER" id="PTHR12872:SF1">
    <property type="entry name" value="ALPHA-N-ACETYLGLUCOSAMINIDASE"/>
    <property type="match status" value="1"/>
</dbReference>
<proteinExistence type="predicted"/>
<dbReference type="InterPro" id="IPR024240">
    <property type="entry name" value="NAGLU_N"/>
</dbReference>
<feature type="signal peptide" evidence="2">
    <location>
        <begin position="1"/>
        <end position="20"/>
    </location>
</feature>
<gene>
    <name evidence="6" type="ORF">CJ231_05090</name>
</gene>
<evidence type="ECO:0000259" key="3">
    <source>
        <dbReference type="Pfam" id="PF05089"/>
    </source>
</evidence>
<dbReference type="GO" id="GO:0005975">
    <property type="term" value="P:carbohydrate metabolic process"/>
    <property type="evidence" value="ECO:0007669"/>
    <property type="project" value="UniProtKB-ARBA"/>
</dbReference>
<comment type="caution">
    <text evidence="6">The sequence shown here is derived from an EMBL/GenBank/DDBJ whole genome shotgun (WGS) entry which is preliminary data.</text>
</comment>
<keyword evidence="2" id="KW-0732">Signal</keyword>
<feature type="domain" description="Alpha-N-acetylglucosaminidase N-terminal" evidence="4">
    <location>
        <begin position="28"/>
        <end position="107"/>
    </location>
</feature>
<organism evidence="6 7">
    <name type="scientific">Hoylesella buccalis</name>
    <dbReference type="NCBI Taxonomy" id="28127"/>
    <lineage>
        <taxon>Bacteria</taxon>
        <taxon>Pseudomonadati</taxon>
        <taxon>Bacteroidota</taxon>
        <taxon>Bacteroidia</taxon>
        <taxon>Bacteroidales</taxon>
        <taxon>Prevotellaceae</taxon>
        <taxon>Hoylesella</taxon>
    </lineage>
</organism>
<evidence type="ECO:0000313" key="6">
    <source>
        <dbReference type="EMBL" id="PMC24751.1"/>
    </source>
</evidence>
<dbReference type="Gene3D" id="3.30.379.10">
    <property type="entry name" value="Chitobiase/beta-hexosaminidase domain 2-like"/>
    <property type="match status" value="1"/>
</dbReference>
<name>A0A2N6QS66_9BACT</name>
<dbReference type="GO" id="GO:0016787">
    <property type="term" value="F:hydrolase activity"/>
    <property type="evidence" value="ECO:0007669"/>
    <property type="project" value="UniProtKB-KW"/>
</dbReference>
<dbReference type="Pfam" id="PF05089">
    <property type="entry name" value="NAGLU"/>
    <property type="match status" value="1"/>
</dbReference>
<evidence type="ECO:0000256" key="2">
    <source>
        <dbReference type="SAM" id="SignalP"/>
    </source>
</evidence>